<protein>
    <submittedName>
        <fullName evidence="1">Uncharacterized protein</fullName>
    </submittedName>
</protein>
<dbReference type="Proteomes" id="UP000007524">
    <property type="component" value="Segment"/>
</dbReference>
<evidence type="ECO:0000313" key="2">
    <source>
        <dbReference type="Proteomes" id="UP000007524"/>
    </source>
</evidence>
<dbReference type="GeneID" id="14012662"/>
<reference evidence="1 2" key="1">
    <citation type="journal article" date="2012" name="J. Virol.">
        <title>Genome of Klebsiella sp.-Infecting Bacteriophage vB_KleM_RaK2.</title>
        <authorList>
            <person name="Simoliunas E."/>
            <person name="Kaliniene L."/>
            <person name="Truncaite L."/>
            <person name="Klausa V."/>
            <person name="Zajanckauskaite A."/>
            <person name="Meskys R."/>
        </authorList>
    </citation>
    <scope>NUCLEOTIDE SEQUENCE [LARGE SCALE GENOMIC DNA]</scope>
</reference>
<accession>H6X3N1</accession>
<proteinExistence type="predicted"/>
<gene>
    <name evidence="1" type="ORF">RaK2_00074</name>
</gene>
<sequence length="140" mass="16998">MRYDVINDVRSVSVVNKKYFYKPKGKNNKKYETMIDEYGTEVICSDVPLDLPELSYEYNSSIEYNGVEFIYRTYIRDNYEIEDDVIYRRMTDYTEMDEDELFQYSLVFENDNFSFHDAVKIQKWLIMRYRVVNTTINVDL</sequence>
<dbReference type="RefSeq" id="YP_007007229.1">
    <property type="nucleotide sequence ID" value="NC_019526.1"/>
</dbReference>
<keyword evidence="2" id="KW-1185">Reference proteome</keyword>
<dbReference type="EMBL" id="JQ513383">
    <property type="protein sequence ID" value="AFA44347.1"/>
    <property type="molecule type" value="Genomic_DNA"/>
</dbReference>
<evidence type="ECO:0000313" key="1">
    <source>
        <dbReference type="EMBL" id="AFA44347.1"/>
    </source>
</evidence>
<organism evidence="1 2">
    <name type="scientific">Klebsiella phage vB_KleM_RaK2</name>
    <dbReference type="NCBI Taxonomy" id="1147094"/>
    <lineage>
        <taxon>Viruses</taxon>
        <taxon>Duplodnaviria</taxon>
        <taxon>Heunggongvirae</taxon>
        <taxon>Uroviricota</taxon>
        <taxon>Caudoviricetes</taxon>
        <taxon>Alcyoneusvirus</taxon>
        <taxon>Alcyoneusvirus RaK2</taxon>
    </lineage>
</organism>
<dbReference type="KEGG" id="vg:14012662"/>
<name>H6X3N1_9CAUD</name>